<sequence>MLRLQLGKRIVRNAFSVVVIRGFCSSGPCRKDWMANNDILLNATAAMKRNKEKVQRGSLDSAHTNGSFRQVNMNQRSNHNKKPLKKPRSIVIKWSTGSDRAKEAANSTVSSIFKMNFEGTVQRINSETNKVEETNIREFVKGINLDEVGLSIVDVSQINENTSIPLVKLVEARVALKRYSDEMAKQKEKELIEMGVIKKSTKSSEPDKVESTVKRLKISWEIKPDDLCKQKAHEIVTQLKKGFKVFVYIDSKNSSGSRNWLDCFENSIPQEIKLSKREHEQRSFVVDKISEIVEEYSIQPNLDGTLGDKMIIKLAPKTLTGEKMDKKTLKEHKKKERQEKLQKRIEKKNQRGTGL</sequence>
<evidence type="ECO:0000256" key="1">
    <source>
        <dbReference type="ARBA" id="ARBA00004173"/>
    </source>
</evidence>
<comment type="caution">
    <text evidence="7">The sequence shown here is derived from an EMBL/GenBank/DDBJ whole genome shotgun (WGS) entry which is preliminary data.</text>
</comment>
<dbReference type="GO" id="GO:0005739">
    <property type="term" value="C:mitochondrion"/>
    <property type="evidence" value="ECO:0007669"/>
    <property type="project" value="UniProtKB-SubCell"/>
</dbReference>
<keyword evidence="4" id="KW-0809">Transit peptide</keyword>
<dbReference type="OMA" id="KVSWQIS"/>
<comment type="subcellular location">
    <subcellularLocation>
        <location evidence="1">Mitochondrion</location>
    </subcellularLocation>
</comment>
<reference evidence="7 8" key="1">
    <citation type="submission" date="2016-08" db="EMBL/GenBank/DDBJ databases">
        <title>Draft genome sequence of allopolyploid Zygosaccharomyces rouxii.</title>
        <authorList>
            <person name="Watanabe J."/>
            <person name="Uehara K."/>
            <person name="Mogi Y."/>
            <person name="Tsukioka Y."/>
        </authorList>
    </citation>
    <scope>NUCLEOTIDE SEQUENCE [LARGE SCALE GENOMIC DNA]</scope>
    <source>
        <strain evidence="7 8">NBRC 110957</strain>
    </source>
</reference>
<name>A0A1Q3ADA4_ZYGRO</name>
<evidence type="ECO:0000256" key="3">
    <source>
        <dbReference type="ARBA" id="ARBA00013994"/>
    </source>
</evidence>
<protein>
    <recommendedName>
        <fullName evidence="3">Altered inheritance of mitochondria protein 23, mitochondrial</fullName>
    </recommendedName>
</protein>
<dbReference type="Pfam" id="PF14877">
    <property type="entry name" value="mIF3"/>
    <property type="match status" value="1"/>
</dbReference>
<evidence type="ECO:0000256" key="4">
    <source>
        <dbReference type="ARBA" id="ARBA00022946"/>
    </source>
</evidence>
<organism evidence="7 8">
    <name type="scientific">Zygosaccharomyces rouxii</name>
    <dbReference type="NCBI Taxonomy" id="4956"/>
    <lineage>
        <taxon>Eukaryota</taxon>
        <taxon>Fungi</taxon>
        <taxon>Dikarya</taxon>
        <taxon>Ascomycota</taxon>
        <taxon>Saccharomycotina</taxon>
        <taxon>Saccharomycetes</taxon>
        <taxon>Saccharomycetales</taxon>
        <taxon>Saccharomycetaceae</taxon>
        <taxon>Zygosaccharomyces</taxon>
    </lineage>
</organism>
<accession>A0A1Q3ADA4</accession>
<evidence type="ECO:0000313" key="8">
    <source>
        <dbReference type="Proteomes" id="UP000187013"/>
    </source>
</evidence>
<feature type="region of interest" description="Disordered" evidence="6">
    <location>
        <begin position="322"/>
        <end position="355"/>
    </location>
</feature>
<dbReference type="GO" id="GO:0097177">
    <property type="term" value="F:mitochondrial ribosome binding"/>
    <property type="evidence" value="ECO:0007669"/>
    <property type="project" value="EnsemblFungi"/>
</dbReference>
<comment type="similarity">
    <text evidence="2">Belongs to the AIM23 family.</text>
</comment>
<feature type="compositionally biased region" description="Polar residues" evidence="6">
    <location>
        <begin position="61"/>
        <end position="77"/>
    </location>
</feature>
<dbReference type="eggNOG" id="ENOG502RY27">
    <property type="taxonomic scope" value="Eukaryota"/>
</dbReference>
<evidence type="ECO:0000256" key="6">
    <source>
        <dbReference type="SAM" id="MobiDB-lite"/>
    </source>
</evidence>
<evidence type="ECO:0000256" key="5">
    <source>
        <dbReference type="ARBA" id="ARBA00023128"/>
    </source>
</evidence>
<feature type="region of interest" description="Disordered" evidence="6">
    <location>
        <begin position="55"/>
        <end position="88"/>
    </location>
</feature>
<proteinExistence type="inferred from homology"/>
<dbReference type="GO" id="GO:0070124">
    <property type="term" value="P:mitochondrial translational initiation"/>
    <property type="evidence" value="ECO:0007669"/>
    <property type="project" value="EnsemblFungi"/>
</dbReference>
<gene>
    <name evidence="7" type="ORF">ZYGR_0AK01330</name>
</gene>
<dbReference type="OrthoDB" id="3996489at2759"/>
<dbReference type="SMR" id="A0A1Q3ADA4"/>
<evidence type="ECO:0000256" key="2">
    <source>
        <dbReference type="ARBA" id="ARBA00008476"/>
    </source>
</evidence>
<dbReference type="Proteomes" id="UP000187013">
    <property type="component" value="Unassembled WGS sequence"/>
</dbReference>
<evidence type="ECO:0000313" key="7">
    <source>
        <dbReference type="EMBL" id="GAV53631.1"/>
    </source>
</evidence>
<keyword evidence="5" id="KW-0496">Mitochondrion</keyword>
<dbReference type="AlphaFoldDB" id="A0A1Q3ADA4"/>
<feature type="compositionally biased region" description="Basic residues" evidence="6">
    <location>
        <begin position="78"/>
        <end position="88"/>
    </location>
</feature>
<dbReference type="EMBL" id="BDGX01000037">
    <property type="protein sequence ID" value="GAV53631.1"/>
    <property type="molecule type" value="Genomic_DNA"/>
</dbReference>
<feature type="compositionally biased region" description="Basic and acidic residues" evidence="6">
    <location>
        <begin position="336"/>
        <end position="349"/>
    </location>
</feature>
<dbReference type="InterPro" id="IPR029427">
    <property type="entry name" value="AIM23"/>
</dbReference>